<keyword evidence="2" id="KW-1185">Reference proteome</keyword>
<dbReference type="Proteomes" id="UP001501470">
    <property type="component" value="Unassembled WGS sequence"/>
</dbReference>
<gene>
    <name evidence="1" type="ORF">GCM10009827_097240</name>
</gene>
<accession>A0ABN2CMH3</accession>
<proteinExistence type="predicted"/>
<name>A0ABN2CMH3_9ACTN</name>
<dbReference type="RefSeq" id="WP_344511782.1">
    <property type="nucleotide sequence ID" value="NZ_BAAAQD010000029.1"/>
</dbReference>
<evidence type="ECO:0000313" key="2">
    <source>
        <dbReference type="Proteomes" id="UP001501470"/>
    </source>
</evidence>
<reference evidence="1 2" key="1">
    <citation type="journal article" date="2019" name="Int. J. Syst. Evol. Microbiol.">
        <title>The Global Catalogue of Microorganisms (GCM) 10K type strain sequencing project: providing services to taxonomists for standard genome sequencing and annotation.</title>
        <authorList>
            <consortium name="The Broad Institute Genomics Platform"/>
            <consortium name="The Broad Institute Genome Sequencing Center for Infectious Disease"/>
            <person name="Wu L."/>
            <person name="Ma J."/>
        </authorList>
    </citation>
    <scope>NUCLEOTIDE SEQUENCE [LARGE SCALE GENOMIC DNA]</scope>
    <source>
        <strain evidence="1 2">JCM 15933</strain>
    </source>
</reference>
<protein>
    <recommendedName>
        <fullName evidence="3">HEAT repeat domain-containing protein</fullName>
    </recommendedName>
</protein>
<dbReference type="EMBL" id="BAAAQD010000029">
    <property type="protein sequence ID" value="GAA1560524.1"/>
    <property type="molecule type" value="Genomic_DNA"/>
</dbReference>
<sequence length="442" mass="46179">MPRLRALLTDPDAAVVEAALHAAAEAGAAASQVADVLARIAAAGLEPARTGADDVEPLPVPFELAGSEGLAAYPEPPTAALATLVRLRDRRWRDLAIAAWEAGCWTRADRLLKDYVPEFDSVALNGIRRWITTLHAAGARGPLMDAVAALAAWGPDAAPAIPELIAVLPVADAVASTVLAAIGPAAHQALPALRRVGGTRAGHAIWQLTGDPEVLLAATADLLDRQPLSHVHDELRYAADTGTAAAPLAARLRVAIGREPANVPEATARLAAARLLWHATGDAAEVLPVVQAALRGDHLRAVLARWAALGEIACAAPVRSSYSDPAVARAAELAAELAPAAEGLRPLLREALDDWWACVPVARALWRHGADPAELVEPLLEVAADRSGGSEAVALLVEIGARSAGPRLAELAERDERGMTSDSWDDERLQRELREAAVALSG</sequence>
<evidence type="ECO:0008006" key="3">
    <source>
        <dbReference type="Google" id="ProtNLM"/>
    </source>
</evidence>
<organism evidence="1 2">
    <name type="scientific">Dactylosporangium maewongense</name>
    <dbReference type="NCBI Taxonomy" id="634393"/>
    <lineage>
        <taxon>Bacteria</taxon>
        <taxon>Bacillati</taxon>
        <taxon>Actinomycetota</taxon>
        <taxon>Actinomycetes</taxon>
        <taxon>Micromonosporales</taxon>
        <taxon>Micromonosporaceae</taxon>
        <taxon>Dactylosporangium</taxon>
    </lineage>
</organism>
<comment type="caution">
    <text evidence="1">The sequence shown here is derived from an EMBL/GenBank/DDBJ whole genome shotgun (WGS) entry which is preliminary data.</text>
</comment>
<evidence type="ECO:0000313" key="1">
    <source>
        <dbReference type="EMBL" id="GAA1560524.1"/>
    </source>
</evidence>